<accession>A0A936ZL64</accession>
<proteinExistence type="inferred from homology"/>
<dbReference type="Proteomes" id="UP000613011">
    <property type="component" value="Unassembled WGS sequence"/>
</dbReference>
<dbReference type="Pfam" id="PF03401">
    <property type="entry name" value="TctC"/>
    <property type="match status" value="1"/>
</dbReference>
<feature type="chain" id="PRO_5037243545" evidence="2">
    <location>
        <begin position="29"/>
        <end position="326"/>
    </location>
</feature>
<evidence type="ECO:0000256" key="2">
    <source>
        <dbReference type="SAM" id="SignalP"/>
    </source>
</evidence>
<dbReference type="SUPFAM" id="SSF53850">
    <property type="entry name" value="Periplasmic binding protein-like II"/>
    <property type="match status" value="1"/>
</dbReference>
<dbReference type="PANTHER" id="PTHR42928:SF5">
    <property type="entry name" value="BLR1237 PROTEIN"/>
    <property type="match status" value="1"/>
</dbReference>
<reference evidence="3" key="1">
    <citation type="submission" date="2021-01" db="EMBL/GenBank/DDBJ databases">
        <title>Ramlibacter sp. strain AW1 16S ribosomal RNA gene Genome sequencing and assembly.</title>
        <authorList>
            <person name="Kang M."/>
        </authorList>
    </citation>
    <scope>NUCLEOTIDE SEQUENCE</scope>
    <source>
        <strain evidence="3">AW1</strain>
    </source>
</reference>
<gene>
    <name evidence="3" type="ORF">JI739_02765</name>
</gene>
<dbReference type="AlphaFoldDB" id="A0A936ZL64"/>
<dbReference type="PANTHER" id="PTHR42928">
    <property type="entry name" value="TRICARBOXYLATE-BINDING PROTEIN"/>
    <property type="match status" value="1"/>
</dbReference>
<dbReference type="InterPro" id="IPR042100">
    <property type="entry name" value="Bug_dom1"/>
</dbReference>
<sequence length="326" mass="34690">MHSPVLTRRTFAASALLAPLPMTAFSQAWPARPIRLVVPFPAGGGTDIIAREVANKTTGLTKWNFVIENKPGSGGNLGIENIAKSPADGYNLVLGQTSNLAINPSLYSKLPYDPVKDLTPVALIGSSPLLVVVAANSPFRTLADVVAAAKAKPGSINYATSGNGTVAHLATELFQRESNVKLTHIPYKGASQGLNDVIGGNVEIYVSSVTTLLGYIKNGKVRPLAVTSAKRSDDLPQVPTIAESGYKDFEAVTWFGLLGPARLPAEITKQLNAELNKTLRADDLRTKLESQGLEITPGTPEQFAKLIRDDIVKWGKVVKESGAKID</sequence>
<comment type="caution">
    <text evidence="3">The sequence shown here is derived from an EMBL/GenBank/DDBJ whole genome shotgun (WGS) entry which is preliminary data.</text>
</comment>
<dbReference type="Gene3D" id="3.40.190.150">
    <property type="entry name" value="Bordetella uptake gene, domain 1"/>
    <property type="match status" value="1"/>
</dbReference>
<keyword evidence="2" id="KW-0732">Signal</keyword>
<keyword evidence="4" id="KW-1185">Reference proteome</keyword>
<feature type="signal peptide" evidence="2">
    <location>
        <begin position="1"/>
        <end position="28"/>
    </location>
</feature>
<organism evidence="3 4">
    <name type="scientific">Ramlibacter aurantiacus</name>
    <dbReference type="NCBI Taxonomy" id="2801330"/>
    <lineage>
        <taxon>Bacteria</taxon>
        <taxon>Pseudomonadati</taxon>
        <taxon>Pseudomonadota</taxon>
        <taxon>Betaproteobacteria</taxon>
        <taxon>Burkholderiales</taxon>
        <taxon>Comamonadaceae</taxon>
        <taxon>Ramlibacter</taxon>
    </lineage>
</organism>
<dbReference type="PIRSF" id="PIRSF017082">
    <property type="entry name" value="YflP"/>
    <property type="match status" value="1"/>
</dbReference>
<dbReference type="EMBL" id="JAEQNA010000001">
    <property type="protein sequence ID" value="MBL0419260.1"/>
    <property type="molecule type" value="Genomic_DNA"/>
</dbReference>
<evidence type="ECO:0000313" key="3">
    <source>
        <dbReference type="EMBL" id="MBL0419260.1"/>
    </source>
</evidence>
<evidence type="ECO:0000256" key="1">
    <source>
        <dbReference type="ARBA" id="ARBA00006987"/>
    </source>
</evidence>
<dbReference type="InterPro" id="IPR005064">
    <property type="entry name" value="BUG"/>
</dbReference>
<comment type="similarity">
    <text evidence="1">Belongs to the UPF0065 (bug) family.</text>
</comment>
<dbReference type="Gene3D" id="3.40.190.10">
    <property type="entry name" value="Periplasmic binding protein-like II"/>
    <property type="match status" value="1"/>
</dbReference>
<dbReference type="CDD" id="cd13578">
    <property type="entry name" value="PBP2_Bug27"/>
    <property type="match status" value="1"/>
</dbReference>
<name>A0A936ZL64_9BURK</name>
<protein>
    <submittedName>
        <fullName evidence="3">Tripartite tricarboxylate transporter substrate binding protein</fullName>
    </submittedName>
</protein>
<evidence type="ECO:0000313" key="4">
    <source>
        <dbReference type="Proteomes" id="UP000613011"/>
    </source>
</evidence>